<name>A0A9P4SDN3_9PEZI</name>
<organism evidence="1 2">
    <name type="scientific">Patellaria atrata CBS 101060</name>
    <dbReference type="NCBI Taxonomy" id="1346257"/>
    <lineage>
        <taxon>Eukaryota</taxon>
        <taxon>Fungi</taxon>
        <taxon>Dikarya</taxon>
        <taxon>Ascomycota</taxon>
        <taxon>Pezizomycotina</taxon>
        <taxon>Dothideomycetes</taxon>
        <taxon>Dothideomycetes incertae sedis</taxon>
        <taxon>Patellariales</taxon>
        <taxon>Patellariaceae</taxon>
        <taxon>Patellaria</taxon>
    </lineage>
</organism>
<dbReference type="OrthoDB" id="5227693at2759"/>
<proteinExistence type="predicted"/>
<dbReference type="EMBL" id="MU006094">
    <property type="protein sequence ID" value="KAF2839902.1"/>
    <property type="molecule type" value="Genomic_DNA"/>
</dbReference>
<dbReference type="Proteomes" id="UP000799429">
    <property type="component" value="Unassembled WGS sequence"/>
</dbReference>
<gene>
    <name evidence="1" type="ORF">M501DRAFT_991894</name>
</gene>
<evidence type="ECO:0000313" key="1">
    <source>
        <dbReference type="EMBL" id="KAF2839902.1"/>
    </source>
</evidence>
<comment type="caution">
    <text evidence="1">The sequence shown here is derived from an EMBL/GenBank/DDBJ whole genome shotgun (WGS) entry which is preliminary data.</text>
</comment>
<sequence>MDLMDLDWIWIGLEAKTWTGSGSGVDPVQIQSTAITGSKIPLGMLLSMLRGINGYNDFKSRVFSLEDMWLHRLKQRRQGVNVRGLDLESTTFAKTTSPVDCSVKGRRSRADDPILATPPKAEMGRLLAQIFGTADGYRRCQESVIGPWARRIRLVWRWSQFRFETKFTTPEIVLYDASIKADEEPSRPLSIRQRPVRGVIGLNAKNLPPEVYGSVHLSDEKSGLEEYSGDTVTWISFLRQLHRQQKSTVARKSQKSLEPTTTSRNENIHQYEITNIGVIYPLMCPFMPSLDSALNLMAHPGLTNINLSAFLFWECRETLLNGLEQHVWQNEEGKRLLRPILFRLQELEKKYRDDFYCKRWDNAISLPIFVDTGVKLRYLQELREIHDWTTNFFDTCNNDNHIPYLDLVAACLVLSQRSKKRGHKDRESRLKARVS</sequence>
<keyword evidence="2" id="KW-1185">Reference proteome</keyword>
<evidence type="ECO:0000313" key="2">
    <source>
        <dbReference type="Proteomes" id="UP000799429"/>
    </source>
</evidence>
<accession>A0A9P4SDN3</accession>
<dbReference type="AlphaFoldDB" id="A0A9P4SDN3"/>
<protein>
    <submittedName>
        <fullName evidence="1">Uncharacterized protein</fullName>
    </submittedName>
</protein>
<reference evidence="1" key="1">
    <citation type="journal article" date="2020" name="Stud. Mycol.">
        <title>101 Dothideomycetes genomes: a test case for predicting lifestyles and emergence of pathogens.</title>
        <authorList>
            <person name="Haridas S."/>
            <person name="Albert R."/>
            <person name="Binder M."/>
            <person name="Bloem J."/>
            <person name="Labutti K."/>
            <person name="Salamov A."/>
            <person name="Andreopoulos B."/>
            <person name="Baker S."/>
            <person name="Barry K."/>
            <person name="Bills G."/>
            <person name="Bluhm B."/>
            <person name="Cannon C."/>
            <person name="Castanera R."/>
            <person name="Culley D."/>
            <person name="Daum C."/>
            <person name="Ezra D."/>
            <person name="Gonzalez J."/>
            <person name="Henrissat B."/>
            <person name="Kuo A."/>
            <person name="Liang C."/>
            <person name="Lipzen A."/>
            <person name="Lutzoni F."/>
            <person name="Magnuson J."/>
            <person name="Mondo S."/>
            <person name="Nolan M."/>
            <person name="Ohm R."/>
            <person name="Pangilinan J."/>
            <person name="Park H.-J."/>
            <person name="Ramirez L."/>
            <person name="Alfaro M."/>
            <person name="Sun H."/>
            <person name="Tritt A."/>
            <person name="Yoshinaga Y."/>
            <person name="Zwiers L.-H."/>
            <person name="Turgeon B."/>
            <person name="Goodwin S."/>
            <person name="Spatafora J."/>
            <person name="Crous P."/>
            <person name="Grigoriev I."/>
        </authorList>
    </citation>
    <scope>NUCLEOTIDE SEQUENCE</scope>
    <source>
        <strain evidence="1">CBS 101060</strain>
    </source>
</reference>